<keyword evidence="7" id="KW-1185">Reference proteome</keyword>
<dbReference type="PANTHER" id="PTHR43649:SF29">
    <property type="entry name" value="OSMOPROTECTIVE COMPOUNDS-BINDING PROTEIN GGTB"/>
    <property type="match status" value="1"/>
</dbReference>
<dbReference type="InterPro" id="IPR006059">
    <property type="entry name" value="SBP"/>
</dbReference>
<dbReference type="Proteomes" id="UP001161691">
    <property type="component" value="Unassembled WGS sequence"/>
</dbReference>
<gene>
    <name evidence="6" type="ORF">KB449_16960</name>
</gene>
<protein>
    <submittedName>
        <fullName evidence="6">Extracellular solute-binding protein</fullName>
    </submittedName>
</protein>
<evidence type="ECO:0000313" key="7">
    <source>
        <dbReference type="Proteomes" id="UP001161691"/>
    </source>
</evidence>
<dbReference type="PROSITE" id="PS01037">
    <property type="entry name" value="SBP_BACTERIAL_1"/>
    <property type="match status" value="1"/>
</dbReference>
<dbReference type="Gene3D" id="3.40.190.10">
    <property type="entry name" value="Periplasmic binding protein-like II"/>
    <property type="match status" value="2"/>
</dbReference>
<reference evidence="6" key="1">
    <citation type="submission" date="2023-04" db="EMBL/GenBank/DDBJ databases">
        <title>Comparative genomic analysis of Cohnella hashimotonis sp. nov., isolated from the International Space Station.</title>
        <authorList>
            <person name="Venkateswaran K."/>
            <person name="Simpson A."/>
        </authorList>
    </citation>
    <scope>NUCLEOTIDE SEQUENCE</scope>
    <source>
        <strain evidence="6">F6_2S_P_1</strain>
    </source>
</reference>
<dbReference type="RefSeq" id="WP_282909500.1">
    <property type="nucleotide sequence ID" value="NZ_JAGRPV010000001.1"/>
</dbReference>
<dbReference type="PANTHER" id="PTHR43649">
    <property type="entry name" value="ARABINOSE-BINDING PROTEIN-RELATED"/>
    <property type="match status" value="1"/>
</dbReference>
<name>A0ABT6TIK5_9BACL</name>
<comment type="similarity">
    <text evidence="1">Belongs to the bacterial solute-binding protein 1 family.</text>
</comment>
<dbReference type="InterPro" id="IPR050490">
    <property type="entry name" value="Bact_solute-bd_prot1"/>
</dbReference>
<dbReference type="EMBL" id="JAGRPV010000001">
    <property type="protein sequence ID" value="MDI4646669.1"/>
    <property type="molecule type" value="Genomic_DNA"/>
</dbReference>
<evidence type="ECO:0000256" key="1">
    <source>
        <dbReference type="ARBA" id="ARBA00008520"/>
    </source>
</evidence>
<dbReference type="InterPro" id="IPR006061">
    <property type="entry name" value="SBP_1_CS"/>
</dbReference>
<dbReference type="PROSITE" id="PS51257">
    <property type="entry name" value="PROKAR_LIPOPROTEIN"/>
    <property type="match status" value="1"/>
</dbReference>
<feature type="chain" id="PRO_5046199287" evidence="5">
    <location>
        <begin position="20"/>
        <end position="452"/>
    </location>
</feature>
<feature type="region of interest" description="Disordered" evidence="4">
    <location>
        <begin position="20"/>
        <end position="51"/>
    </location>
</feature>
<accession>A0ABT6TIK5</accession>
<evidence type="ECO:0000256" key="4">
    <source>
        <dbReference type="SAM" id="MobiDB-lite"/>
    </source>
</evidence>
<evidence type="ECO:0000256" key="3">
    <source>
        <dbReference type="ARBA" id="ARBA00022729"/>
    </source>
</evidence>
<organism evidence="6 7">
    <name type="scientific">Cohnella hashimotonis</name>
    <dbReference type="NCBI Taxonomy" id="2826895"/>
    <lineage>
        <taxon>Bacteria</taxon>
        <taxon>Bacillati</taxon>
        <taxon>Bacillota</taxon>
        <taxon>Bacilli</taxon>
        <taxon>Bacillales</taxon>
        <taxon>Paenibacillaceae</taxon>
        <taxon>Cohnella</taxon>
    </lineage>
</organism>
<evidence type="ECO:0000313" key="6">
    <source>
        <dbReference type="EMBL" id="MDI4646669.1"/>
    </source>
</evidence>
<evidence type="ECO:0000256" key="2">
    <source>
        <dbReference type="ARBA" id="ARBA00022448"/>
    </source>
</evidence>
<keyword evidence="3 5" id="KW-0732">Signal</keyword>
<keyword evidence="2" id="KW-0813">Transport</keyword>
<feature type="signal peptide" evidence="5">
    <location>
        <begin position="1"/>
        <end position="19"/>
    </location>
</feature>
<dbReference type="SUPFAM" id="SSF53850">
    <property type="entry name" value="Periplasmic binding protein-like II"/>
    <property type="match status" value="1"/>
</dbReference>
<proteinExistence type="inferred from homology"/>
<comment type="caution">
    <text evidence="6">The sequence shown here is derived from an EMBL/GenBank/DDBJ whole genome shotgun (WGS) entry which is preliminary data.</text>
</comment>
<dbReference type="Pfam" id="PF13416">
    <property type="entry name" value="SBP_bac_8"/>
    <property type="match status" value="1"/>
</dbReference>
<sequence length="452" mass="48327">MRKLSMLALAAAMTSAALTGCGSDDTPDKPAASSSAAAGQSEGATPSAESGKPVTLTFMTYTYADRTKSTDAWIKDMKDKYNITIELQNVPTDQYETAVKTKLAAGDIPDLLMTHTISKDLTLYGTQMDPDLFLDISDVPSVSQYIPSVVADAKDNKAGKLYFVPVSTNALGVLYNKKTFSDNDIAVPTDRQAFEAASDKLKSAGLIPIAGGFKDSWTTQIIPFIAYGQYINAKDMTTRIKIADGTMKAADIADDFKKVLAVQQNWRDRGYFPKDFLGTDANVASTMVGTGKAAMLVSGTWQYKAIQDADPEAQIGFFALPLNEPGEKTVVPTSASGGLVISAKTANPEAAKLAMDVYLSAENQTRIMADLNGIPTNTQVKVDNAFVADINAAMAAGDVQPDWWGVNYYHPASLSGFAPDKEFQSLLADGTTPDRFIEGYDKGIAKALEAAK</sequence>
<evidence type="ECO:0000256" key="5">
    <source>
        <dbReference type="SAM" id="SignalP"/>
    </source>
</evidence>